<organism evidence="2 3">
    <name type="scientific">Niastella vici</name>
    <dbReference type="NCBI Taxonomy" id="1703345"/>
    <lineage>
        <taxon>Bacteria</taxon>
        <taxon>Pseudomonadati</taxon>
        <taxon>Bacteroidota</taxon>
        <taxon>Chitinophagia</taxon>
        <taxon>Chitinophagales</taxon>
        <taxon>Chitinophagaceae</taxon>
        <taxon>Niastella</taxon>
    </lineage>
</organism>
<comment type="caution">
    <text evidence="2">The sequence shown here is derived from an EMBL/GenBank/DDBJ whole genome shotgun (WGS) entry which is preliminary data.</text>
</comment>
<dbReference type="OrthoDB" id="792783at2"/>
<evidence type="ECO:0000313" key="2">
    <source>
        <dbReference type="EMBL" id="OQP59613.1"/>
    </source>
</evidence>
<dbReference type="PROSITE" id="PS51257">
    <property type="entry name" value="PROKAR_LIPOPROTEIN"/>
    <property type="match status" value="1"/>
</dbReference>
<dbReference type="InterPro" id="IPR013728">
    <property type="entry name" value="BT_3987-like_N"/>
</dbReference>
<dbReference type="EMBL" id="LVYD01000075">
    <property type="protein sequence ID" value="OQP59613.1"/>
    <property type="molecule type" value="Genomic_DNA"/>
</dbReference>
<dbReference type="RefSeq" id="WP_081154396.1">
    <property type="nucleotide sequence ID" value="NZ_LVYD01000075.1"/>
</dbReference>
<proteinExistence type="predicted"/>
<dbReference type="InterPro" id="IPR000421">
    <property type="entry name" value="FA58C"/>
</dbReference>
<dbReference type="Pfam" id="PF08522">
    <property type="entry name" value="BT_3987-like_N"/>
    <property type="match status" value="1"/>
</dbReference>
<name>A0A1V9FMN8_9BACT</name>
<reference evidence="2 3" key="1">
    <citation type="submission" date="2016-03" db="EMBL/GenBank/DDBJ databases">
        <title>Niastella vici sp. nov., isolated from farmland soil.</title>
        <authorList>
            <person name="Chen L."/>
            <person name="Wang D."/>
            <person name="Yang S."/>
            <person name="Wang G."/>
        </authorList>
    </citation>
    <scope>NUCLEOTIDE SEQUENCE [LARGE SCALE GENOMIC DNA]</scope>
    <source>
        <strain evidence="2 3">DJ57</strain>
    </source>
</reference>
<evidence type="ECO:0000313" key="3">
    <source>
        <dbReference type="Proteomes" id="UP000192796"/>
    </source>
</evidence>
<dbReference type="Gene3D" id="2.60.40.1740">
    <property type="entry name" value="hypothetical protein (bacova_03559)"/>
    <property type="match status" value="1"/>
</dbReference>
<sequence length="323" mass="35909">MFIRFNINKQPQPVSALLLLLSVVILFTACLKEADLYTIKEGVCYMPQAYQDKNKVRPLVKVDSVQETVFGFYYTSYNGAPSDITGNFAVDTSLVKKYNEDNAFTGNVYQVLPKSAYTLSGTTTTVKGGGSSSEPLTLAINPKNLTLGVRYMLPIKLVSVSSGRIDSNLSVTYFRIDEINVRSRDVTKGGTITGNYTNSPGAEQLPNLVDSNFSSKYLAFNYNTDLYVQLAYPSSRKIDAYTITSGNDAPDRDPKEFNLQGSNDGTTWTTIDSRSNETFPGRNLTRTFNLATEANYSYYRLNITSISGASLIQVSEWRLLDYY</sequence>
<dbReference type="STRING" id="1703345.A3860_36650"/>
<keyword evidence="3" id="KW-1185">Reference proteome</keyword>
<accession>A0A1V9FMN8</accession>
<dbReference type="Pfam" id="PF00754">
    <property type="entry name" value="F5_F8_type_C"/>
    <property type="match status" value="1"/>
</dbReference>
<dbReference type="PROSITE" id="PS50022">
    <property type="entry name" value="FA58C_3"/>
    <property type="match status" value="1"/>
</dbReference>
<dbReference type="Gene3D" id="2.60.120.260">
    <property type="entry name" value="Galactose-binding domain-like"/>
    <property type="match status" value="1"/>
</dbReference>
<feature type="domain" description="F5/8 type C" evidence="1">
    <location>
        <begin position="174"/>
        <end position="322"/>
    </location>
</feature>
<dbReference type="Proteomes" id="UP000192796">
    <property type="component" value="Unassembled WGS sequence"/>
</dbReference>
<protein>
    <recommendedName>
        <fullName evidence="1">F5/8 type C domain-containing protein</fullName>
    </recommendedName>
</protein>
<evidence type="ECO:0000259" key="1">
    <source>
        <dbReference type="PROSITE" id="PS50022"/>
    </source>
</evidence>
<dbReference type="SUPFAM" id="SSF49785">
    <property type="entry name" value="Galactose-binding domain-like"/>
    <property type="match status" value="1"/>
</dbReference>
<dbReference type="InterPro" id="IPR008979">
    <property type="entry name" value="Galactose-bd-like_sf"/>
</dbReference>
<gene>
    <name evidence="2" type="ORF">A3860_36650</name>
</gene>
<dbReference type="AlphaFoldDB" id="A0A1V9FMN8"/>